<dbReference type="SMART" id="SM01232">
    <property type="entry name" value="H2TH"/>
    <property type="match status" value="1"/>
</dbReference>
<keyword evidence="4" id="KW-0378">Hydrolase</keyword>
<evidence type="ECO:0000313" key="12">
    <source>
        <dbReference type="Proteomes" id="UP000468388"/>
    </source>
</evidence>
<dbReference type="Pfam" id="PF06831">
    <property type="entry name" value="H2TH"/>
    <property type="match status" value="1"/>
</dbReference>
<evidence type="ECO:0000256" key="6">
    <source>
        <dbReference type="ARBA" id="ARBA00023204"/>
    </source>
</evidence>
<evidence type="ECO:0000256" key="7">
    <source>
        <dbReference type="ARBA" id="ARBA00023239"/>
    </source>
</evidence>
<keyword evidence="8" id="KW-0511">Multifunctional enzyme</keyword>
<dbReference type="InterPro" id="IPR012319">
    <property type="entry name" value="FPG_cat"/>
</dbReference>
<evidence type="ECO:0000259" key="10">
    <source>
        <dbReference type="PROSITE" id="PS51068"/>
    </source>
</evidence>
<comment type="catalytic activity">
    <reaction evidence="1">
        <text>Hydrolysis of DNA containing ring-opened 7-methylguanine residues, releasing 2,6-diamino-4-hydroxy-5-(N-methyl)formamidopyrimidine.</text>
        <dbReference type="EC" id="3.2.2.23"/>
    </reaction>
</comment>
<dbReference type="Gene3D" id="3.20.190.10">
    <property type="entry name" value="MutM-like, N-terminal"/>
    <property type="match status" value="1"/>
</dbReference>
<dbReference type="GO" id="GO:0016829">
    <property type="term" value="F:lyase activity"/>
    <property type="evidence" value="ECO:0007669"/>
    <property type="project" value="UniProtKB-KW"/>
</dbReference>
<feature type="domain" description="Formamidopyrimidine-DNA glycosylase catalytic" evidence="10">
    <location>
        <begin position="2"/>
        <end position="113"/>
    </location>
</feature>
<keyword evidence="6" id="KW-0234">DNA repair</keyword>
<dbReference type="InterPro" id="IPR035937">
    <property type="entry name" value="FPG_N"/>
</dbReference>
<gene>
    <name evidence="11" type="ORF">GO495_07025</name>
</gene>
<dbReference type="GO" id="GO:0003684">
    <property type="term" value="F:damaged DNA binding"/>
    <property type="evidence" value="ECO:0007669"/>
    <property type="project" value="InterPro"/>
</dbReference>
<proteinExistence type="inferred from homology"/>
<dbReference type="InterPro" id="IPR015886">
    <property type="entry name" value="H2TH_FPG"/>
</dbReference>
<dbReference type="EMBL" id="WRXO01000001">
    <property type="protein sequence ID" value="MVT40328.1"/>
    <property type="molecule type" value="Genomic_DNA"/>
</dbReference>
<dbReference type="SUPFAM" id="SSF46946">
    <property type="entry name" value="S13-like H2TH domain"/>
    <property type="match status" value="1"/>
</dbReference>
<keyword evidence="7" id="KW-0456">Lyase</keyword>
<dbReference type="SUPFAM" id="SSF81624">
    <property type="entry name" value="N-terminal domain of MutM-like DNA repair proteins"/>
    <property type="match status" value="1"/>
</dbReference>
<dbReference type="Proteomes" id="UP000468388">
    <property type="component" value="Unassembled WGS sequence"/>
</dbReference>
<dbReference type="OrthoDB" id="9800855at2"/>
<reference evidence="11 12" key="1">
    <citation type="submission" date="2019-12" db="EMBL/GenBank/DDBJ databases">
        <title>The draft genomic sequence of strain Chitinophaga oryziterrae JCM 16595.</title>
        <authorList>
            <person name="Zhang X."/>
        </authorList>
    </citation>
    <scope>NUCLEOTIDE SEQUENCE [LARGE SCALE GENOMIC DNA]</scope>
    <source>
        <strain evidence="11 12">JCM 16595</strain>
    </source>
</reference>
<evidence type="ECO:0000256" key="8">
    <source>
        <dbReference type="ARBA" id="ARBA00023268"/>
    </source>
</evidence>
<keyword evidence="12" id="KW-1185">Reference proteome</keyword>
<evidence type="ECO:0000313" key="11">
    <source>
        <dbReference type="EMBL" id="MVT40328.1"/>
    </source>
</evidence>
<evidence type="ECO:0000256" key="5">
    <source>
        <dbReference type="ARBA" id="ARBA00023125"/>
    </source>
</evidence>
<dbReference type="GO" id="GO:0003906">
    <property type="term" value="F:DNA-(apurinic or apyrimidinic site) endonuclease activity"/>
    <property type="evidence" value="ECO:0007669"/>
    <property type="project" value="InterPro"/>
</dbReference>
<organism evidence="11 12">
    <name type="scientific">Chitinophaga oryziterrae</name>
    <dbReference type="NCBI Taxonomy" id="1031224"/>
    <lineage>
        <taxon>Bacteria</taxon>
        <taxon>Pseudomonadati</taxon>
        <taxon>Bacteroidota</taxon>
        <taxon>Chitinophagia</taxon>
        <taxon>Chitinophagales</taxon>
        <taxon>Chitinophagaceae</taxon>
        <taxon>Chitinophaga</taxon>
    </lineage>
</organism>
<evidence type="ECO:0000256" key="9">
    <source>
        <dbReference type="ARBA" id="ARBA00023295"/>
    </source>
</evidence>
<sequence length="259" mass="29436">MPELPDLQVFSNNLDKKLSRKTIDHITISNAKNIVANAATFRKAFEQQKLYKVYREGKELRFEFKNGNILGMHLMLHGELHLFKDDNDAKHTIAELHFTDGTGLALTDFQRMAALTVNPPKNEAPDAMSEDLTAAYLEEKMSATRTTIKKLLLDQHIIRGIGNAYADEILWHARLSPFSISNKVPPAKIKKLARTIYSVLSDAIAKIQKKNPDIISGEIRDFMEIHNPHLEKSPTGVEIQHQTIGGRKTYFTEEQELFE</sequence>
<keyword evidence="3" id="KW-0227">DNA damage</keyword>
<evidence type="ECO:0000256" key="3">
    <source>
        <dbReference type="ARBA" id="ARBA00022763"/>
    </source>
</evidence>
<protein>
    <submittedName>
        <fullName evidence="11">Fpg/Nei family DNA glycosylase</fullName>
    </submittedName>
</protein>
<dbReference type="InterPro" id="IPR010979">
    <property type="entry name" value="Ribosomal_uS13-like_H2TH"/>
</dbReference>
<dbReference type="GO" id="GO:0008270">
    <property type="term" value="F:zinc ion binding"/>
    <property type="evidence" value="ECO:0007669"/>
    <property type="project" value="InterPro"/>
</dbReference>
<dbReference type="GO" id="GO:0006284">
    <property type="term" value="P:base-excision repair"/>
    <property type="evidence" value="ECO:0007669"/>
    <property type="project" value="InterPro"/>
</dbReference>
<dbReference type="RefSeq" id="WP_157298963.1">
    <property type="nucleotide sequence ID" value="NZ_BAAAZB010000005.1"/>
</dbReference>
<dbReference type="PANTHER" id="PTHR22993:SF9">
    <property type="entry name" value="FORMAMIDOPYRIMIDINE-DNA GLYCOSYLASE"/>
    <property type="match status" value="1"/>
</dbReference>
<comment type="caution">
    <text evidence="11">The sequence shown here is derived from an EMBL/GenBank/DDBJ whole genome shotgun (WGS) entry which is preliminary data.</text>
</comment>
<dbReference type="PROSITE" id="PS51068">
    <property type="entry name" value="FPG_CAT"/>
    <property type="match status" value="1"/>
</dbReference>
<dbReference type="GO" id="GO:0034039">
    <property type="term" value="F:8-oxo-7,8-dihydroguanine DNA N-glycosylase activity"/>
    <property type="evidence" value="ECO:0007669"/>
    <property type="project" value="TreeGrafter"/>
</dbReference>
<evidence type="ECO:0000256" key="2">
    <source>
        <dbReference type="ARBA" id="ARBA00009409"/>
    </source>
</evidence>
<dbReference type="PANTHER" id="PTHR22993">
    <property type="entry name" value="FORMAMIDOPYRIMIDINE-DNA GLYCOSYLASE"/>
    <property type="match status" value="1"/>
</dbReference>
<comment type="similarity">
    <text evidence="2">Belongs to the FPG family.</text>
</comment>
<keyword evidence="9" id="KW-0326">Glycosidase</keyword>
<dbReference type="SMART" id="SM00898">
    <property type="entry name" value="Fapy_DNA_glyco"/>
    <property type="match status" value="1"/>
</dbReference>
<dbReference type="Gene3D" id="1.10.8.50">
    <property type="match status" value="1"/>
</dbReference>
<keyword evidence="5" id="KW-0238">DNA-binding</keyword>
<dbReference type="Pfam" id="PF01149">
    <property type="entry name" value="Fapy_DNA_glyco"/>
    <property type="match status" value="1"/>
</dbReference>
<accession>A0A6N8J6V1</accession>
<evidence type="ECO:0000256" key="4">
    <source>
        <dbReference type="ARBA" id="ARBA00022801"/>
    </source>
</evidence>
<name>A0A6N8J6V1_9BACT</name>
<evidence type="ECO:0000256" key="1">
    <source>
        <dbReference type="ARBA" id="ARBA00001668"/>
    </source>
</evidence>
<dbReference type="AlphaFoldDB" id="A0A6N8J6V1"/>